<dbReference type="SUPFAM" id="SSF56300">
    <property type="entry name" value="Metallo-dependent phosphatases"/>
    <property type="match status" value="1"/>
</dbReference>
<dbReference type="Proteomes" id="UP000013232">
    <property type="component" value="Unassembled WGS sequence"/>
</dbReference>
<feature type="signal peptide" evidence="1">
    <location>
        <begin position="1"/>
        <end position="21"/>
    </location>
</feature>
<dbReference type="CDD" id="cd07389">
    <property type="entry name" value="MPP_PhoD"/>
    <property type="match status" value="1"/>
</dbReference>
<dbReference type="PANTHER" id="PTHR43606:SF2">
    <property type="entry name" value="ALKALINE PHOSPHATASE FAMILY PROTEIN (AFU_ORTHOLOGUE AFUA_5G03860)"/>
    <property type="match status" value="1"/>
</dbReference>
<dbReference type="Gene3D" id="2.60.40.380">
    <property type="entry name" value="Purple acid phosphatase-like, N-terminal"/>
    <property type="match status" value="1"/>
</dbReference>
<dbReference type="InterPro" id="IPR006311">
    <property type="entry name" value="TAT_signal"/>
</dbReference>
<dbReference type="InterPro" id="IPR038607">
    <property type="entry name" value="PhoD-like_sf"/>
</dbReference>
<dbReference type="InterPro" id="IPR032093">
    <property type="entry name" value="PhoD_N"/>
</dbReference>
<dbReference type="InterPro" id="IPR029052">
    <property type="entry name" value="Metallo-depent_PP-like"/>
</dbReference>
<protein>
    <submittedName>
        <fullName evidence="4">Alkaline phosphatase</fullName>
    </submittedName>
</protein>
<dbReference type="AlphaFoldDB" id="N6YP17"/>
<dbReference type="STRING" id="1123367.GCA_000621305_02827"/>
<organism evidence="4 5">
    <name type="scientific">Thauera linaloolentis (strain DSM 12138 / JCM 21573 / CCUG 41526 / CIP 105981 / IAM 15112 / NBRC 102519 / 47Lol)</name>
    <dbReference type="NCBI Taxonomy" id="1123367"/>
    <lineage>
        <taxon>Bacteria</taxon>
        <taxon>Pseudomonadati</taxon>
        <taxon>Pseudomonadota</taxon>
        <taxon>Betaproteobacteria</taxon>
        <taxon>Rhodocyclales</taxon>
        <taxon>Zoogloeaceae</taxon>
        <taxon>Thauera</taxon>
    </lineage>
</organism>
<gene>
    <name evidence="4" type="ORF">C666_18235</name>
</gene>
<dbReference type="PANTHER" id="PTHR43606">
    <property type="entry name" value="PHOSPHATASE, PUTATIVE (AFU_ORTHOLOGUE AFUA_6G08710)-RELATED"/>
    <property type="match status" value="1"/>
</dbReference>
<comment type="caution">
    <text evidence="4">The sequence shown here is derived from an EMBL/GenBank/DDBJ whole genome shotgun (WGS) entry which is preliminary data.</text>
</comment>
<dbReference type="Pfam" id="PF16655">
    <property type="entry name" value="PhoD_N"/>
    <property type="match status" value="1"/>
</dbReference>
<name>N6YP17_THAL4</name>
<evidence type="ECO:0000259" key="2">
    <source>
        <dbReference type="Pfam" id="PF09423"/>
    </source>
</evidence>
<feature type="domain" description="PhoD-like phosphatase metallophosphatase" evidence="2">
    <location>
        <begin position="147"/>
        <end position="553"/>
    </location>
</feature>
<reference evidence="4 5" key="1">
    <citation type="submission" date="2012-09" db="EMBL/GenBank/DDBJ databases">
        <title>Draft Genome Sequences of 6 Strains from Genus Thauera.</title>
        <authorList>
            <person name="Liu B."/>
            <person name="Shapleigh J.P."/>
            <person name="Frostegard A.H."/>
        </authorList>
    </citation>
    <scope>NUCLEOTIDE SEQUENCE [LARGE SCALE GENOMIC DNA]</scope>
    <source>
        <strain evidence="5">47Lol / DSM 12138</strain>
    </source>
</reference>
<dbReference type="PROSITE" id="PS51257">
    <property type="entry name" value="PROKAR_LIPOPROTEIN"/>
    <property type="match status" value="1"/>
</dbReference>
<feature type="chain" id="PRO_5004128238" evidence="1">
    <location>
        <begin position="22"/>
        <end position="576"/>
    </location>
</feature>
<keyword evidence="1" id="KW-0732">Signal</keyword>
<dbReference type="OrthoDB" id="327733at2"/>
<keyword evidence="5" id="KW-1185">Reference proteome</keyword>
<evidence type="ECO:0000313" key="5">
    <source>
        <dbReference type="Proteomes" id="UP000013232"/>
    </source>
</evidence>
<dbReference type="EMBL" id="AMXE01000132">
    <property type="protein sequence ID" value="ENO83893.1"/>
    <property type="molecule type" value="Genomic_DNA"/>
</dbReference>
<dbReference type="InterPro" id="IPR052900">
    <property type="entry name" value="Phospholipid_Metab_Enz"/>
</dbReference>
<sequence length="576" mass="62367">MSQILNRRAFIRRLASMSAVAASGAGLSGCLSDSSSETVQAPARFDYGVASGDPLADRVVLWTHARRPDSDAVVELVYEVSLVEDFSTLVSSGTLSAAMDSDFTAKVDASGLQPGSVYYYRFRAGDQTSPVGRTRTLPAGDVSEVRFAVMSCSNYPAGYFNVYREIAQSDAEFAIHLGDYIYEYEVGGYADENAATLGRVSVPAGELLALADYRLRHAQYKSDPDAQRLHAAMPMIAVWDDHEIANDTYKDGAENHDADEGRFGARRDAALQAYHEWMPIRTGAMHDHIYRRFDFGRLVSLHMLDTRVVGRDKQVSLGALAGLEGAAEQALAYGEFTSPSRQLLGAEQFAWLQSQLASSGANWQVFGQQVLMGRMEVPASVLAALNPENISPEAQAAGMQAIAAYLEAKAKQDAGLVLAPAEAALLDPQQNPRLGYNLDAWDGYIAAREAVLATAHQLGKRVVSLAGDTHNAWHSDLTLKGLADPALAGVKVGEEFATTSISSPGFEATLSALPAAQLEQIFTAIIDDLKWVDASRRGYLKMHFTADEARGEWVFVDTVISRDYTAETGRVARYAA</sequence>
<evidence type="ECO:0000256" key="1">
    <source>
        <dbReference type="SAM" id="SignalP"/>
    </source>
</evidence>
<proteinExistence type="predicted"/>
<dbReference type="InterPro" id="IPR018946">
    <property type="entry name" value="PhoD-like_MPP"/>
</dbReference>
<dbReference type="Pfam" id="PF09423">
    <property type="entry name" value="PhoD"/>
    <property type="match status" value="1"/>
</dbReference>
<feature type="domain" description="Phospholipase D N-terminal" evidence="3">
    <location>
        <begin position="48"/>
        <end position="136"/>
    </location>
</feature>
<dbReference type="Gene3D" id="3.60.21.70">
    <property type="entry name" value="PhoD-like phosphatase"/>
    <property type="match status" value="1"/>
</dbReference>
<evidence type="ECO:0000313" key="4">
    <source>
        <dbReference type="EMBL" id="ENO83893.1"/>
    </source>
</evidence>
<evidence type="ECO:0000259" key="3">
    <source>
        <dbReference type="Pfam" id="PF16655"/>
    </source>
</evidence>
<dbReference type="eggNOG" id="COG3540">
    <property type="taxonomic scope" value="Bacteria"/>
</dbReference>
<dbReference type="PROSITE" id="PS51318">
    <property type="entry name" value="TAT"/>
    <property type="match status" value="1"/>
</dbReference>
<accession>N6YP17</accession>